<gene>
    <name evidence="1" type="ORF">BDV98DRAFT_573629</name>
</gene>
<evidence type="ECO:0000313" key="2">
    <source>
        <dbReference type="Proteomes" id="UP000305067"/>
    </source>
</evidence>
<dbReference type="EMBL" id="ML178843">
    <property type="protein sequence ID" value="TFK97918.1"/>
    <property type="molecule type" value="Genomic_DNA"/>
</dbReference>
<dbReference type="Proteomes" id="UP000305067">
    <property type="component" value="Unassembled WGS sequence"/>
</dbReference>
<name>A0A5C3QCL0_9AGAR</name>
<reference evidence="1 2" key="1">
    <citation type="journal article" date="2019" name="Nat. Ecol. Evol.">
        <title>Megaphylogeny resolves global patterns of mushroom evolution.</title>
        <authorList>
            <person name="Varga T."/>
            <person name="Krizsan K."/>
            <person name="Foldi C."/>
            <person name="Dima B."/>
            <person name="Sanchez-Garcia M."/>
            <person name="Sanchez-Ramirez S."/>
            <person name="Szollosi G.J."/>
            <person name="Szarkandi J.G."/>
            <person name="Papp V."/>
            <person name="Albert L."/>
            <person name="Andreopoulos W."/>
            <person name="Angelini C."/>
            <person name="Antonin V."/>
            <person name="Barry K.W."/>
            <person name="Bougher N.L."/>
            <person name="Buchanan P."/>
            <person name="Buyck B."/>
            <person name="Bense V."/>
            <person name="Catcheside P."/>
            <person name="Chovatia M."/>
            <person name="Cooper J."/>
            <person name="Damon W."/>
            <person name="Desjardin D."/>
            <person name="Finy P."/>
            <person name="Geml J."/>
            <person name="Haridas S."/>
            <person name="Hughes K."/>
            <person name="Justo A."/>
            <person name="Karasinski D."/>
            <person name="Kautmanova I."/>
            <person name="Kiss B."/>
            <person name="Kocsube S."/>
            <person name="Kotiranta H."/>
            <person name="LaButti K.M."/>
            <person name="Lechner B.E."/>
            <person name="Liimatainen K."/>
            <person name="Lipzen A."/>
            <person name="Lukacs Z."/>
            <person name="Mihaltcheva S."/>
            <person name="Morgado L.N."/>
            <person name="Niskanen T."/>
            <person name="Noordeloos M.E."/>
            <person name="Ohm R.A."/>
            <person name="Ortiz-Santana B."/>
            <person name="Ovrebo C."/>
            <person name="Racz N."/>
            <person name="Riley R."/>
            <person name="Savchenko A."/>
            <person name="Shiryaev A."/>
            <person name="Soop K."/>
            <person name="Spirin V."/>
            <person name="Szebenyi C."/>
            <person name="Tomsovsky M."/>
            <person name="Tulloss R.E."/>
            <person name="Uehling J."/>
            <person name="Grigoriev I.V."/>
            <person name="Vagvolgyi C."/>
            <person name="Papp T."/>
            <person name="Martin F.M."/>
            <person name="Miettinen O."/>
            <person name="Hibbett D.S."/>
            <person name="Nagy L.G."/>
        </authorList>
    </citation>
    <scope>NUCLEOTIDE SEQUENCE [LARGE SCALE GENOMIC DNA]</scope>
    <source>
        <strain evidence="1 2">CBS 309.79</strain>
    </source>
</reference>
<protein>
    <submittedName>
        <fullName evidence="1">Uncharacterized protein</fullName>
    </submittedName>
</protein>
<keyword evidence="2" id="KW-1185">Reference proteome</keyword>
<accession>A0A5C3QCL0</accession>
<sequence>MTIASLLESLTALYRRSSCMHTLKTVGIKLAIEWRHEAKNMFTLDLWSSVSDIGVSGLPTPGVLKWISHSANTVQSLSVARSNTYNPCDRHRLRRNTNAAESENELPALFLPNLRALATDLAVPTGTAFDMLGQLLPSAPWNLIDRIAAPSLQKLKVTVRRQTYSSRDAEEGLDMASFSDLLHSFMARSQCSLTHLHLDIPQELPSSELVEFLSSDGVSPKLQATSGSRSTHCRS</sequence>
<dbReference type="AlphaFoldDB" id="A0A5C3QCL0"/>
<organism evidence="1 2">
    <name type="scientific">Pterulicium gracile</name>
    <dbReference type="NCBI Taxonomy" id="1884261"/>
    <lineage>
        <taxon>Eukaryota</taxon>
        <taxon>Fungi</taxon>
        <taxon>Dikarya</taxon>
        <taxon>Basidiomycota</taxon>
        <taxon>Agaricomycotina</taxon>
        <taxon>Agaricomycetes</taxon>
        <taxon>Agaricomycetidae</taxon>
        <taxon>Agaricales</taxon>
        <taxon>Pleurotineae</taxon>
        <taxon>Pterulaceae</taxon>
        <taxon>Pterulicium</taxon>
    </lineage>
</organism>
<proteinExistence type="predicted"/>
<evidence type="ECO:0000313" key="1">
    <source>
        <dbReference type="EMBL" id="TFK97918.1"/>
    </source>
</evidence>